<organism evidence="2 3">
    <name type="scientific">Ephemerocybe angulata</name>
    <dbReference type="NCBI Taxonomy" id="980116"/>
    <lineage>
        <taxon>Eukaryota</taxon>
        <taxon>Fungi</taxon>
        <taxon>Dikarya</taxon>
        <taxon>Basidiomycota</taxon>
        <taxon>Agaricomycotina</taxon>
        <taxon>Agaricomycetes</taxon>
        <taxon>Agaricomycetidae</taxon>
        <taxon>Agaricales</taxon>
        <taxon>Agaricineae</taxon>
        <taxon>Psathyrellaceae</taxon>
        <taxon>Ephemerocybe</taxon>
    </lineage>
</organism>
<name>A0A8H6LZP5_9AGAR</name>
<feature type="chain" id="PRO_5034098123" evidence="1">
    <location>
        <begin position="22"/>
        <end position="126"/>
    </location>
</feature>
<proteinExistence type="predicted"/>
<dbReference type="Proteomes" id="UP000521943">
    <property type="component" value="Unassembled WGS sequence"/>
</dbReference>
<evidence type="ECO:0000313" key="2">
    <source>
        <dbReference type="EMBL" id="KAF6746447.1"/>
    </source>
</evidence>
<gene>
    <name evidence="2" type="ORF">DFP72DRAFT_1152303</name>
</gene>
<dbReference type="EMBL" id="JACGCI010000092">
    <property type="protein sequence ID" value="KAF6746447.1"/>
    <property type="molecule type" value="Genomic_DNA"/>
</dbReference>
<keyword evidence="1" id="KW-0732">Signal</keyword>
<sequence>MRPRIIALFPIALSLASFASAHHDQTNEAREDVGTLGSRGLGEEFALERREVLQDIATRDLLDELEGRLARRRGPKQWWYCTSRSYNSQTRRHGCDFRAESMGKLDVHKYTVHLKLPLPKYLQSIA</sequence>
<feature type="signal peptide" evidence="1">
    <location>
        <begin position="1"/>
        <end position="21"/>
    </location>
</feature>
<evidence type="ECO:0000313" key="3">
    <source>
        <dbReference type="Proteomes" id="UP000521943"/>
    </source>
</evidence>
<reference evidence="2 3" key="1">
    <citation type="submission" date="2020-07" db="EMBL/GenBank/DDBJ databases">
        <title>Comparative genomics of pyrophilous fungi reveals a link between fire events and developmental genes.</title>
        <authorList>
            <consortium name="DOE Joint Genome Institute"/>
            <person name="Steindorff A.S."/>
            <person name="Carver A."/>
            <person name="Calhoun S."/>
            <person name="Stillman K."/>
            <person name="Liu H."/>
            <person name="Lipzen A."/>
            <person name="Pangilinan J."/>
            <person name="Labutti K."/>
            <person name="Bruns T.D."/>
            <person name="Grigoriev I.V."/>
        </authorList>
    </citation>
    <scope>NUCLEOTIDE SEQUENCE [LARGE SCALE GENOMIC DNA]</scope>
    <source>
        <strain evidence="2 3">CBS 144469</strain>
    </source>
</reference>
<comment type="caution">
    <text evidence="2">The sequence shown here is derived from an EMBL/GenBank/DDBJ whole genome shotgun (WGS) entry which is preliminary data.</text>
</comment>
<accession>A0A8H6LZP5</accession>
<keyword evidence="3" id="KW-1185">Reference proteome</keyword>
<dbReference type="AlphaFoldDB" id="A0A8H6LZP5"/>
<protein>
    <submittedName>
        <fullName evidence="2">Uncharacterized protein</fullName>
    </submittedName>
</protein>
<evidence type="ECO:0000256" key="1">
    <source>
        <dbReference type="SAM" id="SignalP"/>
    </source>
</evidence>